<protein>
    <submittedName>
        <fullName evidence="2">Uncharacterized protein</fullName>
    </submittedName>
</protein>
<dbReference type="EMBL" id="BGZK01000522">
    <property type="protein sequence ID" value="GBP48340.1"/>
    <property type="molecule type" value="Genomic_DNA"/>
</dbReference>
<gene>
    <name evidence="2" type="ORF">EVAR_96377_1</name>
</gene>
<feature type="compositionally biased region" description="Low complexity" evidence="1">
    <location>
        <begin position="48"/>
        <end position="59"/>
    </location>
</feature>
<evidence type="ECO:0000256" key="1">
    <source>
        <dbReference type="SAM" id="MobiDB-lite"/>
    </source>
</evidence>
<evidence type="ECO:0000313" key="2">
    <source>
        <dbReference type="EMBL" id="GBP48340.1"/>
    </source>
</evidence>
<sequence>MKKLLQINHHRNISSFNHPAEDPRAAIGRIPFRLTDPARPRTCGLQHGPGPCRPRCPQRLPKPRAKRAKYRQASLHYKLEKLLPSSPHFSQPRSDPLRPVVQ</sequence>
<reference evidence="2 3" key="1">
    <citation type="journal article" date="2019" name="Commun. Biol.">
        <title>The bagworm genome reveals a unique fibroin gene that provides high tensile strength.</title>
        <authorList>
            <person name="Kono N."/>
            <person name="Nakamura H."/>
            <person name="Ohtoshi R."/>
            <person name="Tomita M."/>
            <person name="Numata K."/>
            <person name="Arakawa K."/>
        </authorList>
    </citation>
    <scope>NUCLEOTIDE SEQUENCE [LARGE SCALE GENOMIC DNA]</scope>
</reference>
<keyword evidence="3" id="KW-1185">Reference proteome</keyword>
<dbReference type="Proteomes" id="UP000299102">
    <property type="component" value="Unassembled WGS sequence"/>
</dbReference>
<accession>A0A4C1WBR8</accession>
<organism evidence="2 3">
    <name type="scientific">Eumeta variegata</name>
    <name type="common">Bagworm moth</name>
    <name type="synonym">Eumeta japonica</name>
    <dbReference type="NCBI Taxonomy" id="151549"/>
    <lineage>
        <taxon>Eukaryota</taxon>
        <taxon>Metazoa</taxon>
        <taxon>Ecdysozoa</taxon>
        <taxon>Arthropoda</taxon>
        <taxon>Hexapoda</taxon>
        <taxon>Insecta</taxon>
        <taxon>Pterygota</taxon>
        <taxon>Neoptera</taxon>
        <taxon>Endopterygota</taxon>
        <taxon>Lepidoptera</taxon>
        <taxon>Glossata</taxon>
        <taxon>Ditrysia</taxon>
        <taxon>Tineoidea</taxon>
        <taxon>Psychidae</taxon>
        <taxon>Oiketicinae</taxon>
        <taxon>Eumeta</taxon>
    </lineage>
</organism>
<feature type="region of interest" description="Disordered" evidence="1">
    <location>
        <begin position="38"/>
        <end position="64"/>
    </location>
</feature>
<dbReference type="AlphaFoldDB" id="A0A4C1WBR8"/>
<proteinExistence type="predicted"/>
<feature type="region of interest" description="Disordered" evidence="1">
    <location>
        <begin position="81"/>
        <end position="102"/>
    </location>
</feature>
<comment type="caution">
    <text evidence="2">The sequence shown here is derived from an EMBL/GenBank/DDBJ whole genome shotgun (WGS) entry which is preliminary data.</text>
</comment>
<evidence type="ECO:0000313" key="3">
    <source>
        <dbReference type="Proteomes" id="UP000299102"/>
    </source>
</evidence>
<name>A0A4C1WBR8_EUMVA</name>